<dbReference type="InterPro" id="IPR023213">
    <property type="entry name" value="CAT-like_dom_sf"/>
</dbReference>
<dbReference type="GO" id="GO:0016746">
    <property type="term" value="F:acyltransferase activity"/>
    <property type="evidence" value="ECO:0007669"/>
    <property type="project" value="UniProtKB-KW"/>
</dbReference>
<sequence>MAVVNIVNLTSLVPLNGGILEEVWTGKRASYNHLKVFACRAFVHIPKDERAKFDAKTKECIYLRSPKDEFDYQLWGPVNKKVVRSRDVVFFEDQTIKDIKNSERPRLRSSKNTEPTLVRIMKQSISFYLNRSGSCYTRTLHVYKHGPQASKVIREALSKALVPYYPLDRRLKESGDNQLHVECSSEGAWFVEASANCTLDAFDYFDNASFSIPYDELLPDQVPKSEGMEPLVQMQVTQFSCGGFVIGLIFYHTICDGLGSTQFLNAVGVLARGVKYLSVAPVWQRDFFPISKQQANVDQLANLPIPPPMPGNPLEHVSIDISLDEINQLKKQFHESTWKNCSAFEIVAANFWRLRTKAINFKPGTKIRLLFFSNCRQLTDPPLPKSFYDNCFFPITIVAPCDVFKQSSAIDVIKLIQEARLSYLWSIPNSRMGIT</sequence>
<evidence type="ECO:0000259" key="4">
    <source>
        <dbReference type="Pfam" id="PF25597"/>
    </source>
</evidence>
<name>A0A6A2ZYZ8_HIBSY</name>
<dbReference type="InterPro" id="IPR050898">
    <property type="entry name" value="Plant_acyltransferase"/>
</dbReference>
<dbReference type="PANTHER" id="PTHR31147">
    <property type="entry name" value="ACYL TRANSFERASE 4"/>
    <property type="match status" value="1"/>
</dbReference>
<keyword evidence="3" id="KW-0012">Acyltransferase</keyword>
<reference evidence="5" key="1">
    <citation type="submission" date="2019-09" db="EMBL/GenBank/DDBJ databases">
        <title>Draft genome information of white flower Hibiscus syriacus.</title>
        <authorList>
            <person name="Kim Y.-M."/>
        </authorList>
    </citation>
    <scope>NUCLEOTIDE SEQUENCE [LARGE SCALE GENOMIC DNA]</scope>
    <source>
        <strain evidence="5">YM2019G1</strain>
    </source>
</reference>
<evidence type="ECO:0000256" key="3">
    <source>
        <dbReference type="ARBA" id="ARBA00023315"/>
    </source>
</evidence>
<evidence type="ECO:0000313" key="5">
    <source>
        <dbReference type="EMBL" id="KAE8697224.1"/>
    </source>
</evidence>
<protein>
    <recommendedName>
        <fullName evidence="4">Retroviral polymerase SH3-like domain-containing protein</fullName>
    </recommendedName>
</protein>
<dbReference type="AlphaFoldDB" id="A0A6A2ZYZ8"/>
<comment type="caution">
    <text evidence="5">The sequence shown here is derived from an EMBL/GenBank/DDBJ whole genome shotgun (WGS) entry which is preliminary data.</text>
</comment>
<dbReference type="InterPro" id="IPR057670">
    <property type="entry name" value="SH3_retrovirus"/>
</dbReference>
<feature type="domain" description="Retroviral polymerase SH3-like" evidence="4">
    <location>
        <begin position="39"/>
        <end position="101"/>
    </location>
</feature>
<evidence type="ECO:0000256" key="2">
    <source>
        <dbReference type="ARBA" id="ARBA00022679"/>
    </source>
</evidence>
<dbReference type="Gene3D" id="3.30.559.10">
    <property type="entry name" value="Chloramphenicol acetyltransferase-like domain"/>
    <property type="match status" value="2"/>
</dbReference>
<evidence type="ECO:0000256" key="1">
    <source>
        <dbReference type="ARBA" id="ARBA00009861"/>
    </source>
</evidence>
<organism evidence="5 6">
    <name type="scientific">Hibiscus syriacus</name>
    <name type="common">Rose of Sharon</name>
    <dbReference type="NCBI Taxonomy" id="106335"/>
    <lineage>
        <taxon>Eukaryota</taxon>
        <taxon>Viridiplantae</taxon>
        <taxon>Streptophyta</taxon>
        <taxon>Embryophyta</taxon>
        <taxon>Tracheophyta</taxon>
        <taxon>Spermatophyta</taxon>
        <taxon>Magnoliopsida</taxon>
        <taxon>eudicotyledons</taxon>
        <taxon>Gunneridae</taxon>
        <taxon>Pentapetalae</taxon>
        <taxon>rosids</taxon>
        <taxon>malvids</taxon>
        <taxon>Malvales</taxon>
        <taxon>Malvaceae</taxon>
        <taxon>Malvoideae</taxon>
        <taxon>Hibiscus</taxon>
    </lineage>
</organism>
<dbReference type="Pfam" id="PF02458">
    <property type="entry name" value="Transferase"/>
    <property type="match status" value="1"/>
</dbReference>
<dbReference type="Proteomes" id="UP000436088">
    <property type="component" value="Unassembled WGS sequence"/>
</dbReference>
<evidence type="ECO:0000313" key="6">
    <source>
        <dbReference type="Proteomes" id="UP000436088"/>
    </source>
</evidence>
<accession>A0A6A2ZYZ8</accession>
<comment type="similarity">
    <text evidence="1">Belongs to the plant acyltransferase family.</text>
</comment>
<dbReference type="PANTHER" id="PTHR31147:SF1">
    <property type="entry name" value="ACYL TRANSFERASE 4"/>
    <property type="match status" value="1"/>
</dbReference>
<keyword evidence="6" id="KW-1185">Reference proteome</keyword>
<keyword evidence="2" id="KW-0808">Transferase</keyword>
<dbReference type="EMBL" id="VEPZ02001053">
    <property type="protein sequence ID" value="KAE8697224.1"/>
    <property type="molecule type" value="Genomic_DNA"/>
</dbReference>
<proteinExistence type="inferred from homology"/>
<dbReference type="Pfam" id="PF25597">
    <property type="entry name" value="SH3_retrovirus"/>
    <property type="match status" value="1"/>
</dbReference>
<gene>
    <name evidence="5" type="ORF">F3Y22_tig00110627pilonHSYRG00094</name>
</gene>